<dbReference type="InterPro" id="IPR001810">
    <property type="entry name" value="F-box_dom"/>
</dbReference>
<sequence>MPDVHPQKTKKRKTLHFRPIFRQSQPSMASEIPQAGLLALVDELLLSIIDQIDSRDALCQLAAACRRFQGLTEPYIWRSLLVISGHHARSIAAALDLREERSEYVQELSIRYPDGGRDGIQELNHFIVLMKKLKHLTIESPCPNNVEWNDTKEFDGWTKIDYATLLEASVYPRKGVESTLPMLQSLTLHGHGPDKRKFTFGRCAVVFLHPTLKRLTISCTNFDAKITHDDITEKQRRSTPLNSLTLIECNVNVNFLDVVLSLPKALKELNIGERLHVFPGCLPSADSSTRTSQPAFLKALARQADSLEHLSHIAGSTQYLPSLVDDLEPNTPRLRDLTSLRTLSLGIETMLLTHVKRDDYPLSLESLKVMDVSWANNVIGRVNEETIKHPGRVLRHCTEVVKGMTRPVDLSILFSNENPEQILSQLPSANIAAVLQSILNGPIRAPLYTLSSLLQSSNRRLRLLTSTFSSGNKYIPPYMYGEEVPHEELIYSSDDFWRLCGVNYRVMEDELFVRDVRQKPKLICGPCRSRAGRYECFNAGDGNECIHCERDRKLEGREVECVYDMDIPWDDERWFEGVVSGPPI</sequence>
<protein>
    <recommendedName>
        <fullName evidence="1">F-box domain-containing protein</fullName>
    </recommendedName>
</protein>
<organism evidence="2 3">
    <name type="scientific">Bimuria novae-zelandiae CBS 107.79</name>
    <dbReference type="NCBI Taxonomy" id="1447943"/>
    <lineage>
        <taxon>Eukaryota</taxon>
        <taxon>Fungi</taxon>
        <taxon>Dikarya</taxon>
        <taxon>Ascomycota</taxon>
        <taxon>Pezizomycotina</taxon>
        <taxon>Dothideomycetes</taxon>
        <taxon>Pleosporomycetidae</taxon>
        <taxon>Pleosporales</taxon>
        <taxon>Massarineae</taxon>
        <taxon>Didymosphaeriaceae</taxon>
        <taxon>Bimuria</taxon>
    </lineage>
</organism>
<dbReference type="InterPro" id="IPR036047">
    <property type="entry name" value="F-box-like_dom_sf"/>
</dbReference>
<evidence type="ECO:0000259" key="1">
    <source>
        <dbReference type="PROSITE" id="PS50181"/>
    </source>
</evidence>
<dbReference type="Proteomes" id="UP000800036">
    <property type="component" value="Unassembled WGS sequence"/>
</dbReference>
<keyword evidence="3" id="KW-1185">Reference proteome</keyword>
<proteinExistence type="predicted"/>
<feature type="domain" description="F-box" evidence="1">
    <location>
        <begin position="34"/>
        <end position="80"/>
    </location>
</feature>
<dbReference type="OrthoDB" id="2522477at2759"/>
<accession>A0A6A5VU51</accession>
<name>A0A6A5VU51_9PLEO</name>
<evidence type="ECO:0000313" key="2">
    <source>
        <dbReference type="EMBL" id="KAF1976777.1"/>
    </source>
</evidence>
<dbReference type="InterPro" id="IPR032675">
    <property type="entry name" value="LRR_dom_sf"/>
</dbReference>
<gene>
    <name evidence="2" type="ORF">BU23DRAFT_551233</name>
</gene>
<dbReference type="EMBL" id="ML976665">
    <property type="protein sequence ID" value="KAF1976777.1"/>
    <property type="molecule type" value="Genomic_DNA"/>
</dbReference>
<dbReference type="PROSITE" id="PS50181">
    <property type="entry name" value="FBOX"/>
    <property type="match status" value="1"/>
</dbReference>
<dbReference type="AlphaFoldDB" id="A0A6A5VU51"/>
<reference evidence="2" key="1">
    <citation type="journal article" date="2020" name="Stud. Mycol.">
        <title>101 Dothideomycetes genomes: a test case for predicting lifestyles and emergence of pathogens.</title>
        <authorList>
            <person name="Haridas S."/>
            <person name="Albert R."/>
            <person name="Binder M."/>
            <person name="Bloem J."/>
            <person name="Labutti K."/>
            <person name="Salamov A."/>
            <person name="Andreopoulos B."/>
            <person name="Baker S."/>
            <person name="Barry K."/>
            <person name="Bills G."/>
            <person name="Bluhm B."/>
            <person name="Cannon C."/>
            <person name="Castanera R."/>
            <person name="Culley D."/>
            <person name="Daum C."/>
            <person name="Ezra D."/>
            <person name="Gonzalez J."/>
            <person name="Henrissat B."/>
            <person name="Kuo A."/>
            <person name="Liang C."/>
            <person name="Lipzen A."/>
            <person name="Lutzoni F."/>
            <person name="Magnuson J."/>
            <person name="Mondo S."/>
            <person name="Nolan M."/>
            <person name="Ohm R."/>
            <person name="Pangilinan J."/>
            <person name="Park H.-J."/>
            <person name="Ramirez L."/>
            <person name="Alfaro M."/>
            <person name="Sun H."/>
            <person name="Tritt A."/>
            <person name="Yoshinaga Y."/>
            <person name="Zwiers L.-H."/>
            <person name="Turgeon B."/>
            <person name="Goodwin S."/>
            <person name="Spatafora J."/>
            <person name="Crous P."/>
            <person name="Grigoriev I."/>
        </authorList>
    </citation>
    <scope>NUCLEOTIDE SEQUENCE</scope>
    <source>
        <strain evidence="2">CBS 107.79</strain>
    </source>
</reference>
<dbReference type="SUPFAM" id="SSF81383">
    <property type="entry name" value="F-box domain"/>
    <property type="match status" value="1"/>
</dbReference>
<dbReference type="Gene3D" id="3.80.10.10">
    <property type="entry name" value="Ribonuclease Inhibitor"/>
    <property type="match status" value="1"/>
</dbReference>
<evidence type="ECO:0000313" key="3">
    <source>
        <dbReference type="Proteomes" id="UP000800036"/>
    </source>
</evidence>